<sequence>MYFSDFTRRPVDEQKPCGTSPNSLDEFEEIKRQINNISKVTGRVSWKKVQQLSKSILIGQSKDFRCSCYYTVAAAHNEGLKGFVEGLNSILDLCVVYWFNAYPEHSRKNARTNAIEWMVEHSEKRIKKFTVGEGDLPLIEAGHQICLRIEEEMRLHYGSKAPALGSIRRVFGIWIEQIREETARKESLIKETLKPQINPEQQVLPPSINVEVMPPKITKSKSEPKSKANVGINPTLWKSMIAGCVFCCLAIIYISIDHFETIKLEQRIHGATISQLAEISSELKNAPLKSRKIAKHPLISRFDQALLVWNERTDLILKSDKLADVASNLEHLYPDSSSVNLLSQKFTKQQHQLETDYQNLNRRFSQARTVFANVNNNDNSSDAEEAYRYSNSLFPLLGRIDYAEKVSDLNELQRSRDLINIYLYKITQIQNDMDAQASTIQ</sequence>
<feature type="compositionally biased region" description="Basic and acidic residues" evidence="1">
    <location>
        <begin position="1"/>
        <end position="15"/>
    </location>
</feature>
<dbReference type="Proteomes" id="UP001139559">
    <property type="component" value="Unassembled WGS sequence"/>
</dbReference>
<feature type="domain" description="ImpA N-terminal" evidence="2">
    <location>
        <begin position="9"/>
        <end position="119"/>
    </location>
</feature>
<name>A0A9X1XKT9_9VIBR</name>
<organism evidence="3 4">
    <name type="scientific">Vibrio amylolyticus</name>
    <dbReference type="NCBI Taxonomy" id="2847292"/>
    <lineage>
        <taxon>Bacteria</taxon>
        <taxon>Pseudomonadati</taxon>
        <taxon>Pseudomonadota</taxon>
        <taxon>Gammaproteobacteria</taxon>
        <taxon>Vibrionales</taxon>
        <taxon>Vibrionaceae</taxon>
        <taxon>Vibrio</taxon>
    </lineage>
</organism>
<proteinExistence type="predicted"/>
<accession>A0A9X1XKT9</accession>
<dbReference type="PANTHER" id="PTHR37024">
    <property type="entry name" value="TYPE VI SECRETION SYSTEM DUF2094 AND IMPA-RELATED DOMAIN PROTEIN"/>
    <property type="match status" value="1"/>
</dbReference>
<protein>
    <submittedName>
        <fullName evidence="3">Type VI secretion system ImpA family N-terminal domain-containing protein</fullName>
    </submittedName>
</protein>
<dbReference type="EMBL" id="JAJHVV010000005">
    <property type="protein sequence ID" value="MCK6263563.1"/>
    <property type="molecule type" value="Genomic_DNA"/>
</dbReference>
<keyword evidence="4" id="KW-1185">Reference proteome</keyword>
<evidence type="ECO:0000313" key="3">
    <source>
        <dbReference type="EMBL" id="MCK6263563.1"/>
    </source>
</evidence>
<dbReference type="AlphaFoldDB" id="A0A9X1XKT9"/>
<dbReference type="Pfam" id="PF06812">
    <property type="entry name" value="ImpA_N"/>
    <property type="match status" value="1"/>
</dbReference>
<reference evidence="3" key="1">
    <citation type="submission" date="2021-11" db="EMBL/GenBank/DDBJ databases">
        <title>Vibrio ZSDE26 sp. nov. and Vibrio ZSDZ34 sp. nov., isolated from coastal seawater in Qingdao.</title>
        <authorList>
            <person name="Zhang P."/>
        </authorList>
    </citation>
    <scope>NUCLEOTIDE SEQUENCE</scope>
    <source>
        <strain evidence="3">ZSDE26</strain>
    </source>
</reference>
<feature type="region of interest" description="Disordered" evidence="1">
    <location>
        <begin position="1"/>
        <end position="21"/>
    </location>
</feature>
<dbReference type="RefSeq" id="WP_248008644.1">
    <property type="nucleotide sequence ID" value="NZ_JAJHVV010000005.1"/>
</dbReference>
<comment type="caution">
    <text evidence="3">The sequence shown here is derived from an EMBL/GenBank/DDBJ whole genome shotgun (WGS) entry which is preliminary data.</text>
</comment>
<gene>
    <name evidence="3" type="ORF">KP803_09795</name>
</gene>
<dbReference type="PANTHER" id="PTHR37024:SF5">
    <property type="entry name" value="IMPA N-TERMINAL DOMAIN-CONTAINING PROTEIN"/>
    <property type="match status" value="1"/>
</dbReference>
<evidence type="ECO:0000256" key="1">
    <source>
        <dbReference type="SAM" id="MobiDB-lite"/>
    </source>
</evidence>
<evidence type="ECO:0000259" key="2">
    <source>
        <dbReference type="Pfam" id="PF06812"/>
    </source>
</evidence>
<dbReference type="InterPro" id="IPR010657">
    <property type="entry name" value="ImpA_N"/>
</dbReference>
<evidence type="ECO:0000313" key="4">
    <source>
        <dbReference type="Proteomes" id="UP001139559"/>
    </source>
</evidence>